<evidence type="ECO:0000313" key="2">
    <source>
        <dbReference type="EMBL" id="MCM8557446.1"/>
    </source>
</evidence>
<reference evidence="2" key="1">
    <citation type="submission" date="2022-06" db="EMBL/GenBank/DDBJ databases">
        <title>Sphingomicrobium sedimins sp. nov., a marine bacterium isolated from tidal flat.</title>
        <authorList>
            <person name="Kim C.-H."/>
            <person name="Yoo Y."/>
            <person name="Kim J.-J."/>
        </authorList>
    </citation>
    <scope>NUCLEOTIDE SEQUENCE</scope>
    <source>
        <strain evidence="2">GRR-S6-50</strain>
    </source>
</reference>
<organism evidence="2 3">
    <name type="scientific">Sphingomicrobium sediminis</name>
    <dbReference type="NCBI Taxonomy" id="2950949"/>
    <lineage>
        <taxon>Bacteria</taxon>
        <taxon>Pseudomonadati</taxon>
        <taxon>Pseudomonadota</taxon>
        <taxon>Alphaproteobacteria</taxon>
        <taxon>Sphingomonadales</taxon>
        <taxon>Sphingomonadaceae</taxon>
        <taxon>Sphingomicrobium</taxon>
    </lineage>
</organism>
<gene>
    <name evidence="2" type="ORF">NDO55_06400</name>
</gene>
<feature type="signal peptide" evidence="1">
    <location>
        <begin position="1"/>
        <end position="23"/>
    </location>
</feature>
<feature type="chain" id="PRO_5040980056" evidence="1">
    <location>
        <begin position="24"/>
        <end position="72"/>
    </location>
</feature>
<protein>
    <submittedName>
        <fullName evidence="2">Uncharacterized protein</fullName>
    </submittedName>
</protein>
<accession>A0A9X2EIL3</accession>
<evidence type="ECO:0000256" key="1">
    <source>
        <dbReference type="SAM" id="SignalP"/>
    </source>
</evidence>
<dbReference type="RefSeq" id="WP_252113506.1">
    <property type="nucleotide sequence ID" value="NZ_JAMSHT010000001.1"/>
</dbReference>
<dbReference type="EMBL" id="JAMSHT010000001">
    <property type="protein sequence ID" value="MCM8557446.1"/>
    <property type="molecule type" value="Genomic_DNA"/>
</dbReference>
<name>A0A9X2EIL3_9SPHN</name>
<comment type="caution">
    <text evidence="2">The sequence shown here is derived from an EMBL/GenBank/DDBJ whole genome shotgun (WGS) entry which is preliminary data.</text>
</comment>
<sequence>MKIATKLAASAAALLALPTIAVAATSPFSQPASTSTSSVQSSSCFSSETGFFTYIFRLQRNAQSIADECGET</sequence>
<proteinExistence type="predicted"/>
<evidence type="ECO:0000313" key="3">
    <source>
        <dbReference type="Proteomes" id="UP001155128"/>
    </source>
</evidence>
<dbReference type="Proteomes" id="UP001155128">
    <property type="component" value="Unassembled WGS sequence"/>
</dbReference>
<keyword evidence="3" id="KW-1185">Reference proteome</keyword>
<dbReference type="AlphaFoldDB" id="A0A9X2EIL3"/>
<keyword evidence="1" id="KW-0732">Signal</keyword>